<keyword evidence="1" id="KW-0472">Membrane</keyword>
<feature type="transmembrane region" description="Helical" evidence="1">
    <location>
        <begin position="12"/>
        <end position="29"/>
    </location>
</feature>
<keyword evidence="1" id="KW-1133">Transmembrane helix</keyword>
<accession>A0A8D8JWT6</accession>
<organism evidence="2">
    <name type="scientific">Culex pipiens</name>
    <name type="common">House mosquito</name>
    <dbReference type="NCBI Taxonomy" id="7175"/>
    <lineage>
        <taxon>Eukaryota</taxon>
        <taxon>Metazoa</taxon>
        <taxon>Ecdysozoa</taxon>
        <taxon>Arthropoda</taxon>
        <taxon>Hexapoda</taxon>
        <taxon>Insecta</taxon>
        <taxon>Pterygota</taxon>
        <taxon>Neoptera</taxon>
        <taxon>Endopterygota</taxon>
        <taxon>Diptera</taxon>
        <taxon>Nematocera</taxon>
        <taxon>Culicoidea</taxon>
        <taxon>Culicidae</taxon>
        <taxon>Culicinae</taxon>
        <taxon>Culicini</taxon>
        <taxon>Culex</taxon>
        <taxon>Culex</taxon>
    </lineage>
</organism>
<name>A0A8D8JWT6_CULPI</name>
<evidence type="ECO:0000313" key="2">
    <source>
        <dbReference type="EMBL" id="CAG6581750.1"/>
    </source>
</evidence>
<proteinExistence type="predicted"/>
<keyword evidence="1" id="KW-0812">Transmembrane</keyword>
<dbReference type="EMBL" id="HBUE01307521">
    <property type="protein sequence ID" value="CAG6581750.1"/>
    <property type="molecule type" value="Transcribed_RNA"/>
</dbReference>
<dbReference type="EMBL" id="HBUE01201356">
    <property type="protein sequence ID" value="CAG6529952.1"/>
    <property type="molecule type" value="Transcribed_RNA"/>
</dbReference>
<dbReference type="AlphaFoldDB" id="A0A8D8JWT6"/>
<reference evidence="2" key="1">
    <citation type="submission" date="2021-05" db="EMBL/GenBank/DDBJ databases">
        <authorList>
            <person name="Alioto T."/>
            <person name="Alioto T."/>
            <person name="Gomez Garrido J."/>
        </authorList>
    </citation>
    <scope>NUCLEOTIDE SEQUENCE</scope>
</reference>
<evidence type="ECO:0000256" key="1">
    <source>
        <dbReference type="SAM" id="Phobius"/>
    </source>
</evidence>
<protein>
    <submittedName>
        <fullName evidence="2">(northern house mosquito) hypothetical protein</fullName>
    </submittedName>
</protein>
<sequence length="144" mass="17389">MINRARFFFQQLAFYTFVLLHFKFTCSLLKNSIHGRFKKAFFSLLFLSFSSFRVTFRYICGFLLVSALFFNSLNFWFSSSKDFQRFYKLLFCCCAARFYFGTNENKKLWENSKKQSREKRGENLLSLNFFYYSHFCALKVVMIC</sequence>